<evidence type="ECO:0008006" key="3">
    <source>
        <dbReference type="Google" id="ProtNLM"/>
    </source>
</evidence>
<proteinExistence type="predicted"/>
<dbReference type="InterPro" id="IPR025345">
    <property type="entry name" value="DUF4249"/>
</dbReference>
<accession>A0ABM5N3X3</accession>
<dbReference type="RefSeq" id="WP_015029861.1">
    <property type="nucleotide sequence ID" value="NC_018748.1"/>
</dbReference>
<dbReference type="Pfam" id="PF14054">
    <property type="entry name" value="DUF4249"/>
    <property type="match status" value="1"/>
</dbReference>
<dbReference type="PROSITE" id="PS51257">
    <property type="entry name" value="PROKAR_LIPOPROTEIN"/>
    <property type="match status" value="1"/>
</dbReference>
<evidence type="ECO:0000313" key="1">
    <source>
        <dbReference type="EMBL" id="AFK04167.1"/>
    </source>
</evidence>
<sequence length="345" mass="39187">MFKKITFILVLCWLAACVEPFKTLSGKSLEKLVIEATLTDEDIPQKIRISKSIDKDDVSFSEGVDDLQVKLIVNQKESFLFEAVGNGFYSLPSSFRAKAGNIYQLIFQKTDGTKYQSNEQIMPQPIEKSKFHDLFSSRGIEQGGKQIPSNDVYADFQDSPTEKNYYTWSWKLWERQFVCHTEYSVDYYCNQNCWEIIPNPTWNIYSDEYSNGKLVSNKLIAQIPYYQTLGALLEIKQLSITEDAYKFLKMLADQAERTGTLVDTPPAAIIGNVKNLTKKEEPVAGFFMVGSANTVNYWLDRKNVPINISPIGLLGRKPNPNNFGATFACIEGPTRTPQKPKGWVD</sequence>
<dbReference type="EMBL" id="CP002961">
    <property type="protein sequence ID" value="AFK04167.1"/>
    <property type="molecule type" value="Genomic_DNA"/>
</dbReference>
<keyword evidence="2" id="KW-1185">Reference proteome</keyword>
<organism evidence="1 2">
    <name type="scientific">Emticicia oligotrophica (strain DSM 17448 / CIP 109782 / MTCC 6937 / GPTSA100-15)</name>
    <dbReference type="NCBI Taxonomy" id="929562"/>
    <lineage>
        <taxon>Bacteria</taxon>
        <taxon>Pseudomonadati</taxon>
        <taxon>Bacteroidota</taxon>
        <taxon>Cytophagia</taxon>
        <taxon>Cytophagales</taxon>
        <taxon>Leadbetterellaceae</taxon>
        <taxon>Emticicia</taxon>
    </lineage>
</organism>
<name>A0ABM5N3X3_EMTOG</name>
<evidence type="ECO:0000313" key="2">
    <source>
        <dbReference type="Proteomes" id="UP000002875"/>
    </source>
</evidence>
<reference evidence="1 2" key="1">
    <citation type="submission" date="2011-07" db="EMBL/GenBank/DDBJ databases">
        <title>The complete genome of chromosome of Emticicia oligotrophica DSM 17448.</title>
        <authorList>
            <consortium name="US DOE Joint Genome Institute (JGI-PGF)"/>
            <person name="Lucas S."/>
            <person name="Han J."/>
            <person name="Lapidus A."/>
            <person name="Bruce D."/>
            <person name="Goodwin L."/>
            <person name="Pitluck S."/>
            <person name="Peters L."/>
            <person name="Kyrpides N."/>
            <person name="Mavromatis K."/>
            <person name="Ivanova N."/>
            <person name="Ovchinnikova G."/>
            <person name="Teshima H."/>
            <person name="Detter J.C."/>
            <person name="Tapia R."/>
            <person name="Han C."/>
            <person name="Land M."/>
            <person name="Hauser L."/>
            <person name="Markowitz V."/>
            <person name="Cheng J.-F."/>
            <person name="Hugenholtz P."/>
            <person name="Woyke T."/>
            <person name="Wu D."/>
            <person name="Tindall B."/>
            <person name="Pomrenke H."/>
            <person name="Brambilla E."/>
            <person name="Klenk H.-P."/>
            <person name="Eisen J.A."/>
        </authorList>
    </citation>
    <scope>NUCLEOTIDE SEQUENCE [LARGE SCALE GENOMIC DNA]</scope>
    <source>
        <strain evidence="1 2">DSM 17448</strain>
    </source>
</reference>
<protein>
    <recommendedName>
        <fullName evidence="3">DUF4249 domain-containing protein</fullName>
    </recommendedName>
</protein>
<dbReference type="Proteomes" id="UP000002875">
    <property type="component" value="Chromosome"/>
</dbReference>
<gene>
    <name evidence="1" type="ordered locus">Emtol_3034</name>
</gene>